<name>A0ABR0ARI6_9CRUS</name>
<keyword evidence="2" id="KW-1185">Reference proteome</keyword>
<evidence type="ECO:0000313" key="2">
    <source>
        <dbReference type="Proteomes" id="UP001234178"/>
    </source>
</evidence>
<sequence>MLDQAKNKNNKIIYQSTQSSAVLEQVQPIPVITPGLADQLNEFSDGSKSVLAKLVKEVLKLQENISNLMTKMVVIEGKIDMMTKPIESQAAKQREIDPDFMPEPLKEMEDVKLLEQTLLDNDKYYQLGSPEETLYVAQDCFDFNCEATRCEKNLHASFLSLSSSSLPYI</sequence>
<dbReference type="Proteomes" id="UP001234178">
    <property type="component" value="Unassembled WGS sequence"/>
</dbReference>
<evidence type="ECO:0000313" key="1">
    <source>
        <dbReference type="EMBL" id="KAK4027729.1"/>
    </source>
</evidence>
<gene>
    <name evidence="1" type="ORF">OUZ56_016776</name>
</gene>
<organism evidence="1 2">
    <name type="scientific">Daphnia magna</name>
    <dbReference type="NCBI Taxonomy" id="35525"/>
    <lineage>
        <taxon>Eukaryota</taxon>
        <taxon>Metazoa</taxon>
        <taxon>Ecdysozoa</taxon>
        <taxon>Arthropoda</taxon>
        <taxon>Crustacea</taxon>
        <taxon>Branchiopoda</taxon>
        <taxon>Diplostraca</taxon>
        <taxon>Cladocera</taxon>
        <taxon>Anomopoda</taxon>
        <taxon>Daphniidae</taxon>
        <taxon>Daphnia</taxon>
    </lineage>
</organism>
<dbReference type="PANTHER" id="PTHR34153">
    <property type="entry name" value="SI:CH211-262H13.3-RELATED-RELATED"/>
    <property type="match status" value="1"/>
</dbReference>
<dbReference type="PANTHER" id="PTHR34153:SF2">
    <property type="entry name" value="SI:CH211-262H13.3-RELATED"/>
    <property type="match status" value="1"/>
</dbReference>
<protein>
    <submittedName>
        <fullName evidence="1">Uncharacterized protein</fullName>
    </submittedName>
</protein>
<accession>A0ABR0ARI6</accession>
<proteinExistence type="predicted"/>
<reference evidence="1 2" key="1">
    <citation type="journal article" date="2023" name="Nucleic Acids Res.">
        <title>The hologenome of Daphnia magna reveals possible DNA methylation and microbiome-mediated evolution of the host genome.</title>
        <authorList>
            <person name="Chaturvedi A."/>
            <person name="Li X."/>
            <person name="Dhandapani V."/>
            <person name="Marshall H."/>
            <person name="Kissane S."/>
            <person name="Cuenca-Cambronero M."/>
            <person name="Asole G."/>
            <person name="Calvet F."/>
            <person name="Ruiz-Romero M."/>
            <person name="Marangio P."/>
            <person name="Guigo R."/>
            <person name="Rago D."/>
            <person name="Mirbahai L."/>
            <person name="Eastwood N."/>
            <person name="Colbourne J.K."/>
            <person name="Zhou J."/>
            <person name="Mallon E."/>
            <person name="Orsini L."/>
        </authorList>
    </citation>
    <scope>NUCLEOTIDE SEQUENCE [LARGE SCALE GENOMIC DNA]</scope>
    <source>
        <strain evidence="1">LRV0_1</strain>
    </source>
</reference>
<comment type="caution">
    <text evidence="1">The sequence shown here is derived from an EMBL/GenBank/DDBJ whole genome shotgun (WGS) entry which is preliminary data.</text>
</comment>
<dbReference type="EMBL" id="JAOYFB010000038">
    <property type="protein sequence ID" value="KAK4027729.1"/>
    <property type="molecule type" value="Genomic_DNA"/>
</dbReference>